<sequence length="256" mass="28022">MSRMPVLFIGHGSPMNAIEDNAWNRDWARLGVELPRPKAVLMISAHWETRGVSAVSASAAPETIHDFGGFPQALFDVQYPAPGDPALAARVVDMLSPDVVVQHPTRGLDHGAWGVLKPMYPHADVPVVQLSLDRGRPDRWHYEAGQRLAPLRDEGVLIVGSGDIVHNLRAIDWRQPAAPAWADRFNETAKTLILAGDHDPLIDWRSLGPDAEASINSAEHYLPLLYVLGAQDKGEPVSFFNDDVWAAISMTGVRIG</sequence>
<dbReference type="Gene3D" id="3.40.830.10">
    <property type="entry name" value="LigB-like"/>
    <property type="match status" value="1"/>
</dbReference>
<keyword evidence="5 7" id="KW-0560">Oxidoreductase</keyword>
<organism evidence="7 8">
    <name type="scientific">Caulobacter segnis</name>
    <dbReference type="NCBI Taxonomy" id="88688"/>
    <lineage>
        <taxon>Bacteria</taxon>
        <taxon>Pseudomonadati</taxon>
        <taxon>Pseudomonadota</taxon>
        <taxon>Alphaproteobacteria</taxon>
        <taxon>Caulobacterales</taxon>
        <taxon>Caulobacteraceae</taxon>
        <taxon>Caulobacter</taxon>
    </lineage>
</organism>
<dbReference type="EC" id="1.13.11.29" evidence="7"/>
<keyword evidence="8" id="KW-1185">Reference proteome</keyword>
<accession>A0ABY4ZQP3</accession>
<keyword evidence="3" id="KW-0479">Metal-binding</keyword>
<feature type="domain" description="Extradiol ring-cleavage dioxygenase class III enzyme subunit B" evidence="6">
    <location>
        <begin position="26"/>
        <end position="233"/>
    </location>
</feature>
<dbReference type="GO" id="GO:0050297">
    <property type="term" value="F:stizolobate synthase activity"/>
    <property type="evidence" value="ECO:0007669"/>
    <property type="project" value="UniProtKB-EC"/>
</dbReference>
<dbReference type="CDD" id="cd07363">
    <property type="entry name" value="45_DOPA_Dioxygenase"/>
    <property type="match status" value="1"/>
</dbReference>
<evidence type="ECO:0000259" key="6">
    <source>
        <dbReference type="Pfam" id="PF02900"/>
    </source>
</evidence>
<comment type="similarity">
    <text evidence="2">Belongs to the DODA-type extradiol aromatic ring-opening dioxygenase family.</text>
</comment>
<dbReference type="SUPFAM" id="SSF53213">
    <property type="entry name" value="LigB-like"/>
    <property type="match status" value="1"/>
</dbReference>
<evidence type="ECO:0000256" key="4">
    <source>
        <dbReference type="ARBA" id="ARBA00022833"/>
    </source>
</evidence>
<dbReference type="NCBIfam" id="NF007914">
    <property type="entry name" value="PRK10628.1"/>
    <property type="match status" value="1"/>
</dbReference>
<dbReference type="Proteomes" id="UP001057520">
    <property type="component" value="Chromosome"/>
</dbReference>
<reference evidence="7 8" key="1">
    <citation type="submission" date="2022-04" db="EMBL/GenBank/DDBJ databases">
        <title>Genome sequence of soybean root-associated Caulobacter segnis RL271.</title>
        <authorList>
            <person name="Longley R."/>
            <person name="Bonito G."/>
            <person name="Trigodet F."/>
            <person name="Crosson S."/>
            <person name="Fiebig A."/>
        </authorList>
    </citation>
    <scope>NUCLEOTIDE SEQUENCE [LARGE SCALE GENOMIC DNA]</scope>
    <source>
        <strain evidence="7 8">RL271</strain>
    </source>
</reference>
<dbReference type="PANTHER" id="PTHR30096:SF0">
    <property type="entry name" value="4,5-DOPA DIOXYGENASE EXTRADIOL-LIKE PROTEIN"/>
    <property type="match status" value="1"/>
</dbReference>
<keyword evidence="4" id="KW-0862">Zinc</keyword>
<proteinExistence type="inferred from homology"/>
<name>A0ABY4ZQP3_9CAUL</name>
<dbReference type="InterPro" id="IPR004183">
    <property type="entry name" value="Xdiol_dOase_suB"/>
</dbReference>
<evidence type="ECO:0000256" key="5">
    <source>
        <dbReference type="ARBA" id="ARBA00023002"/>
    </source>
</evidence>
<dbReference type="PIRSF" id="PIRSF006157">
    <property type="entry name" value="Doxgns_DODA"/>
    <property type="match status" value="1"/>
</dbReference>
<evidence type="ECO:0000313" key="8">
    <source>
        <dbReference type="Proteomes" id="UP001057520"/>
    </source>
</evidence>
<evidence type="ECO:0000313" key="7">
    <source>
        <dbReference type="EMBL" id="USQ94980.1"/>
    </source>
</evidence>
<gene>
    <name evidence="7" type="primary">ygiD</name>
    <name evidence="7" type="ORF">MZV50_20830</name>
</gene>
<dbReference type="InterPro" id="IPR014436">
    <property type="entry name" value="Extradiol_dOase_DODA"/>
</dbReference>
<evidence type="ECO:0000256" key="3">
    <source>
        <dbReference type="ARBA" id="ARBA00022723"/>
    </source>
</evidence>
<comment type="cofactor">
    <cofactor evidence="1">
        <name>Zn(2+)</name>
        <dbReference type="ChEBI" id="CHEBI:29105"/>
    </cofactor>
</comment>
<dbReference type="Pfam" id="PF02900">
    <property type="entry name" value="LigB"/>
    <property type="match status" value="1"/>
</dbReference>
<protein>
    <submittedName>
        <fullName evidence="7">4,5-DOPA dioxygenase extradiol</fullName>
        <ecNumber evidence="7">1.13.11.29</ecNumber>
    </submittedName>
</protein>
<keyword evidence="7" id="KW-0223">Dioxygenase</keyword>
<dbReference type="PANTHER" id="PTHR30096">
    <property type="entry name" value="4,5-DOPA DIOXYGENASE EXTRADIOL-LIKE PROTEIN"/>
    <property type="match status" value="1"/>
</dbReference>
<evidence type="ECO:0000256" key="2">
    <source>
        <dbReference type="ARBA" id="ARBA00007581"/>
    </source>
</evidence>
<evidence type="ECO:0000256" key="1">
    <source>
        <dbReference type="ARBA" id="ARBA00001947"/>
    </source>
</evidence>
<dbReference type="EMBL" id="CP096040">
    <property type="protein sequence ID" value="USQ94980.1"/>
    <property type="molecule type" value="Genomic_DNA"/>
</dbReference>